<feature type="domain" description="PDZ" evidence="6">
    <location>
        <begin position="68"/>
        <end position="155"/>
    </location>
</feature>
<organism evidence="7 8">
    <name type="scientific">Bacteroides difficilis</name>
    <dbReference type="NCBI Taxonomy" id="2763021"/>
    <lineage>
        <taxon>Bacteria</taxon>
        <taxon>Pseudomonadati</taxon>
        <taxon>Bacteroidota</taxon>
        <taxon>Bacteroidia</taxon>
        <taxon>Bacteroidales</taxon>
        <taxon>Bacteroidaceae</taxon>
        <taxon>Bacteroides</taxon>
    </lineage>
</organism>
<evidence type="ECO:0000313" key="8">
    <source>
        <dbReference type="Proteomes" id="UP000600600"/>
    </source>
</evidence>
<accession>A0ABR7CAN0</accession>
<evidence type="ECO:0000313" key="7">
    <source>
        <dbReference type="EMBL" id="MBC5604309.1"/>
    </source>
</evidence>
<dbReference type="SUPFAM" id="SSF52096">
    <property type="entry name" value="ClpP/crotonase"/>
    <property type="match status" value="1"/>
</dbReference>
<dbReference type="SMART" id="SM00245">
    <property type="entry name" value="TSPc"/>
    <property type="match status" value="1"/>
</dbReference>
<gene>
    <name evidence="7" type="ORF">H8S67_06445</name>
</gene>
<protein>
    <submittedName>
        <fullName evidence="7">PDZ domain-containing protein</fullName>
    </submittedName>
</protein>
<evidence type="ECO:0000256" key="1">
    <source>
        <dbReference type="ARBA" id="ARBA00009179"/>
    </source>
</evidence>
<dbReference type="PANTHER" id="PTHR32060:SF30">
    <property type="entry name" value="CARBOXY-TERMINAL PROCESSING PROTEASE CTPA"/>
    <property type="match status" value="1"/>
</dbReference>
<dbReference type="InterPro" id="IPR001478">
    <property type="entry name" value="PDZ"/>
</dbReference>
<name>A0ABR7CAN0_9BACE</name>
<dbReference type="PANTHER" id="PTHR32060">
    <property type="entry name" value="TAIL-SPECIFIC PROTEASE"/>
    <property type="match status" value="1"/>
</dbReference>
<dbReference type="Gene3D" id="2.30.42.10">
    <property type="match status" value="1"/>
</dbReference>
<dbReference type="PROSITE" id="PS51257">
    <property type="entry name" value="PROKAR_LIPOPROTEIN"/>
    <property type="match status" value="1"/>
</dbReference>
<dbReference type="SUPFAM" id="SSF50156">
    <property type="entry name" value="PDZ domain-like"/>
    <property type="match status" value="1"/>
</dbReference>
<dbReference type="PROSITE" id="PS50106">
    <property type="entry name" value="PDZ"/>
    <property type="match status" value="1"/>
</dbReference>
<dbReference type="InterPro" id="IPR036034">
    <property type="entry name" value="PDZ_sf"/>
</dbReference>
<dbReference type="CDD" id="cd07560">
    <property type="entry name" value="Peptidase_S41_CPP"/>
    <property type="match status" value="1"/>
</dbReference>
<dbReference type="InterPro" id="IPR004447">
    <property type="entry name" value="Peptidase_S41A"/>
</dbReference>
<dbReference type="Gene3D" id="3.30.750.44">
    <property type="match status" value="1"/>
</dbReference>
<dbReference type="InterPro" id="IPR029045">
    <property type="entry name" value="ClpP/crotonase-like_dom_sf"/>
</dbReference>
<dbReference type="Pfam" id="PF17820">
    <property type="entry name" value="PDZ_6"/>
    <property type="match status" value="1"/>
</dbReference>
<keyword evidence="2" id="KW-0645">Protease</keyword>
<feature type="signal peptide" evidence="5">
    <location>
        <begin position="1"/>
        <end position="18"/>
    </location>
</feature>
<comment type="caution">
    <text evidence="7">The sequence shown here is derived from an EMBL/GenBank/DDBJ whole genome shotgun (WGS) entry which is preliminary data.</text>
</comment>
<dbReference type="InterPro" id="IPR005151">
    <property type="entry name" value="Tail-specific_protease"/>
</dbReference>
<dbReference type="Gene3D" id="3.90.226.10">
    <property type="entry name" value="2-enoyl-CoA Hydratase, Chain A, domain 1"/>
    <property type="match status" value="1"/>
</dbReference>
<feature type="chain" id="PRO_5045086530" evidence="5">
    <location>
        <begin position="19"/>
        <end position="506"/>
    </location>
</feature>
<keyword evidence="3" id="KW-0378">Hydrolase</keyword>
<keyword evidence="8" id="KW-1185">Reference proteome</keyword>
<proteinExistence type="inferred from homology"/>
<evidence type="ECO:0000256" key="5">
    <source>
        <dbReference type="SAM" id="SignalP"/>
    </source>
</evidence>
<evidence type="ECO:0000256" key="2">
    <source>
        <dbReference type="ARBA" id="ARBA00022670"/>
    </source>
</evidence>
<evidence type="ECO:0000256" key="3">
    <source>
        <dbReference type="ARBA" id="ARBA00022801"/>
    </source>
</evidence>
<sequence length="506" mass="57194">MKVILLWALLMIAGCALKAQSTPEEKLMQTLYAITNLYVDSISKEAYINHTIAEMMRKLDPFSEYLPPVQLQGNEQVLGGMTNFAGIGVEGAWKNGHFYVTFVERNGNAWKQGIRAGDEVVSVDGKTLGQLQDGQIFRLLNGEEGSVVTLQVKRGKKLLPERKIVRAYLPVSGIRTSYMIDEETGYLAISVFSKNVSNDFKKHLQGLLRQGMKNLILDIQKNEGGLFDEAVTIADELLDGTKSIVYADGVHMDRMTFQAGTKGLFEQGRLTVLVSGQTKSAAEILAGALQDWDRGVLLGSRTFGKGLIQDTFPFEDGSALRLTVARYFTPSGRSIQKVYKKEEQPFKPSSDTYKSLRTHRTLKSGGGIMPDISVQTDTMHFTQWYNMLVYSGVQKQTVRDFVVEHRMALQKKYKTFETFQRDFQGDDLLQELCRMAGEANITFSEEEYEKSKSFLTVQLKALLARDLFNENRYYYQVLNSMNPCVRKAYEILSTPSDYQMILREND</sequence>
<evidence type="ECO:0000256" key="4">
    <source>
        <dbReference type="ARBA" id="ARBA00022825"/>
    </source>
</evidence>
<dbReference type="Proteomes" id="UP000600600">
    <property type="component" value="Unassembled WGS sequence"/>
</dbReference>
<keyword evidence="4" id="KW-0720">Serine protease</keyword>
<dbReference type="Pfam" id="PF03572">
    <property type="entry name" value="Peptidase_S41"/>
    <property type="match status" value="1"/>
</dbReference>
<reference evidence="7 8" key="1">
    <citation type="submission" date="2020-08" db="EMBL/GenBank/DDBJ databases">
        <title>Genome public.</title>
        <authorList>
            <person name="Liu C."/>
            <person name="Sun Q."/>
        </authorList>
    </citation>
    <scope>NUCLEOTIDE SEQUENCE [LARGE SCALE GENOMIC DNA]</scope>
    <source>
        <strain evidence="7 8">M27</strain>
    </source>
</reference>
<dbReference type="RefSeq" id="WP_186966831.1">
    <property type="nucleotide sequence ID" value="NZ_JACOOE010000002.1"/>
</dbReference>
<keyword evidence="5" id="KW-0732">Signal</keyword>
<dbReference type="SMART" id="SM00228">
    <property type="entry name" value="PDZ"/>
    <property type="match status" value="1"/>
</dbReference>
<dbReference type="EMBL" id="JACOOE010000002">
    <property type="protein sequence ID" value="MBC5604309.1"/>
    <property type="molecule type" value="Genomic_DNA"/>
</dbReference>
<evidence type="ECO:0000259" key="6">
    <source>
        <dbReference type="PROSITE" id="PS50106"/>
    </source>
</evidence>
<comment type="similarity">
    <text evidence="1">Belongs to the peptidase S41A family.</text>
</comment>
<dbReference type="InterPro" id="IPR041489">
    <property type="entry name" value="PDZ_6"/>
</dbReference>